<dbReference type="GO" id="GO:0016491">
    <property type="term" value="F:oxidoreductase activity"/>
    <property type="evidence" value="ECO:0007669"/>
    <property type="project" value="InterPro"/>
</dbReference>
<evidence type="ECO:0000256" key="1">
    <source>
        <dbReference type="ARBA" id="ARBA00022630"/>
    </source>
</evidence>
<proteinExistence type="predicted"/>
<comment type="caution">
    <text evidence="4">The sequence shown here is derived from an EMBL/GenBank/DDBJ whole genome shotgun (WGS) entry which is preliminary data.</text>
</comment>
<dbReference type="Gene3D" id="3.40.462.20">
    <property type="match status" value="1"/>
</dbReference>
<dbReference type="Proteomes" id="UP001180020">
    <property type="component" value="Unassembled WGS sequence"/>
</dbReference>
<evidence type="ECO:0000313" key="4">
    <source>
        <dbReference type="EMBL" id="KAK1283411.1"/>
    </source>
</evidence>
<feature type="domain" description="Berberine/berberine-like" evidence="3">
    <location>
        <begin position="124"/>
        <end position="182"/>
    </location>
</feature>
<keyword evidence="2" id="KW-0274">FAD</keyword>
<dbReference type="GO" id="GO:0050660">
    <property type="term" value="F:flavin adenine dinucleotide binding"/>
    <property type="evidence" value="ECO:0007669"/>
    <property type="project" value="InterPro"/>
</dbReference>
<evidence type="ECO:0000259" key="3">
    <source>
        <dbReference type="Pfam" id="PF08031"/>
    </source>
</evidence>
<dbReference type="InterPro" id="IPR012951">
    <property type="entry name" value="BBE"/>
</dbReference>
<accession>A0AAV9C4T6</accession>
<dbReference type="EMBL" id="JAUJYO010000021">
    <property type="protein sequence ID" value="KAK1283411.1"/>
    <property type="molecule type" value="Genomic_DNA"/>
</dbReference>
<dbReference type="AlphaFoldDB" id="A0AAV9C4T6"/>
<reference evidence="4" key="1">
    <citation type="journal article" date="2023" name="Nat. Commun.">
        <title>Diploid and tetraploid genomes of Acorus and the evolution of monocots.</title>
        <authorList>
            <person name="Ma L."/>
            <person name="Liu K.W."/>
            <person name="Li Z."/>
            <person name="Hsiao Y.Y."/>
            <person name="Qi Y."/>
            <person name="Fu T."/>
            <person name="Tang G.D."/>
            <person name="Zhang D."/>
            <person name="Sun W.H."/>
            <person name="Liu D.K."/>
            <person name="Li Y."/>
            <person name="Chen G.Z."/>
            <person name="Liu X.D."/>
            <person name="Liao X.Y."/>
            <person name="Jiang Y.T."/>
            <person name="Yu X."/>
            <person name="Hao Y."/>
            <person name="Huang J."/>
            <person name="Zhao X.W."/>
            <person name="Ke S."/>
            <person name="Chen Y.Y."/>
            <person name="Wu W.L."/>
            <person name="Hsu J.L."/>
            <person name="Lin Y.F."/>
            <person name="Huang M.D."/>
            <person name="Li C.Y."/>
            <person name="Huang L."/>
            <person name="Wang Z.W."/>
            <person name="Zhao X."/>
            <person name="Zhong W.Y."/>
            <person name="Peng D.H."/>
            <person name="Ahmad S."/>
            <person name="Lan S."/>
            <person name="Zhang J.S."/>
            <person name="Tsai W.C."/>
            <person name="Van de Peer Y."/>
            <person name="Liu Z.J."/>
        </authorList>
    </citation>
    <scope>NUCLEOTIDE SEQUENCE</scope>
    <source>
        <strain evidence="4">CP</strain>
    </source>
</reference>
<reference evidence="4" key="2">
    <citation type="submission" date="2023-06" db="EMBL/GenBank/DDBJ databases">
        <authorList>
            <person name="Ma L."/>
            <person name="Liu K.-W."/>
            <person name="Li Z."/>
            <person name="Hsiao Y.-Y."/>
            <person name="Qi Y."/>
            <person name="Fu T."/>
            <person name="Tang G."/>
            <person name="Zhang D."/>
            <person name="Sun W.-H."/>
            <person name="Liu D.-K."/>
            <person name="Li Y."/>
            <person name="Chen G.-Z."/>
            <person name="Liu X.-D."/>
            <person name="Liao X.-Y."/>
            <person name="Jiang Y.-T."/>
            <person name="Yu X."/>
            <person name="Hao Y."/>
            <person name="Huang J."/>
            <person name="Zhao X.-W."/>
            <person name="Ke S."/>
            <person name="Chen Y.-Y."/>
            <person name="Wu W.-L."/>
            <person name="Hsu J.-L."/>
            <person name="Lin Y.-F."/>
            <person name="Huang M.-D."/>
            <person name="Li C.-Y."/>
            <person name="Huang L."/>
            <person name="Wang Z.-W."/>
            <person name="Zhao X."/>
            <person name="Zhong W.-Y."/>
            <person name="Peng D.-H."/>
            <person name="Ahmad S."/>
            <person name="Lan S."/>
            <person name="Zhang J.-S."/>
            <person name="Tsai W.-C."/>
            <person name="Van De Peer Y."/>
            <person name="Liu Z.-J."/>
        </authorList>
    </citation>
    <scope>NUCLEOTIDE SEQUENCE</scope>
    <source>
        <strain evidence="4">CP</strain>
        <tissue evidence="4">Leaves</tissue>
    </source>
</reference>
<keyword evidence="1" id="KW-0285">Flavoprotein</keyword>
<evidence type="ECO:0000256" key="2">
    <source>
        <dbReference type="ARBA" id="ARBA00022827"/>
    </source>
</evidence>
<gene>
    <name evidence="4" type="primary">CBDAS</name>
    <name evidence="4" type="ORF">QJS10_CPB21g01066</name>
</gene>
<name>A0AAV9C4T6_ACOCL</name>
<dbReference type="Pfam" id="PF08031">
    <property type="entry name" value="BBE"/>
    <property type="match status" value="1"/>
</dbReference>
<organism evidence="4 5">
    <name type="scientific">Acorus calamus</name>
    <name type="common">Sweet flag</name>
    <dbReference type="NCBI Taxonomy" id="4465"/>
    <lineage>
        <taxon>Eukaryota</taxon>
        <taxon>Viridiplantae</taxon>
        <taxon>Streptophyta</taxon>
        <taxon>Embryophyta</taxon>
        <taxon>Tracheophyta</taxon>
        <taxon>Spermatophyta</taxon>
        <taxon>Magnoliopsida</taxon>
        <taxon>Liliopsida</taxon>
        <taxon>Acoraceae</taxon>
        <taxon>Acorus</taxon>
    </lineage>
</organism>
<protein>
    <submittedName>
        <fullName evidence="4">Cannabidiolic acid synthase</fullName>
    </submittedName>
</protein>
<dbReference type="PANTHER" id="PTHR32448">
    <property type="entry name" value="OS08G0158400 PROTEIN"/>
    <property type="match status" value="1"/>
</dbReference>
<sequence>MAYYAGYTNGEPVEALLNRSVKSGYSAYKAKSDCVREAAVEAIFRWLAEEEVLVFMDPLGGGGRMDEVVEAEIPFPHRVGSHYNIQYVVVVGESGREDSKRPVEWLKRFYEYMGGFISKGPRRAYLNYRDLDLGWNKEGNGTSFEEGEVWGRKYFVGNYERLALVKGEVNPGYFFKNEQSIPPLFAK</sequence>
<evidence type="ECO:0000313" key="5">
    <source>
        <dbReference type="Proteomes" id="UP001180020"/>
    </source>
</evidence>
<keyword evidence="5" id="KW-1185">Reference proteome</keyword>